<comment type="caution">
    <text evidence="2">The sequence shown here is derived from an EMBL/GenBank/DDBJ whole genome shotgun (WGS) entry which is preliminary data.</text>
</comment>
<organism evidence="2 3">
    <name type="scientific">Paenibacillus phyllosphaerae</name>
    <dbReference type="NCBI Taxonomy" id="274593"/>
    <lineage>
        <taxon>Bacteria</taxon>
        <taxon>Bacillati</taxon>
        <taxon>Bacillota</taxon>
        <taxon>Bacilli</taxon>
        <taxon>Bacillales</taxon>
        <taxon>Paenibacillaceae</taxon>
        <taxon>Paenibacillus</taxon>
    </lineage>
</organism>
<name>A0A7W5AX22_9BACL</name>
<protein>
    <submittedName>
        <fullName evidence="2">Uncharacterized protein</fullName>
    </submittedName>
</protein>
<keyword evidence="1" id="KW-0812">Transmembrane</keyword>
<dbReference type="AlphaFoldDB" id="A0A7W5AX22"/>
<evidence type="ECO:0000313" key="3">
    <source>
        <dbReference type="Proteomes" id="UP000570361"/>
    </source>
</evidence>
<accession>A0A7W5AX22</accession>
<sequence>MRFPVTIIATLIGVALCVYNYTGYDPHNMVFFMFSVPGWFADMVMDIHEVNVFTMYALTIISWAVLGFICDWMIARGRSRRRSY</sequence>
<dbReference type="RefSeq" id="WP_183599286.1">
    <property type="nucleotide sequence ID" value="NZ_JACHXK010000003.1"/>
</dbReference>
<evidence type="ECO:0000256" key="1">
    <source>
        <dbReference type="SAM" id="Phobius"/>
    </source>
</evidence>
<keyword evidence="3" id="KW-1185">Reference proteome</keyword>
<feature type="transmembrane region" description="Helical" evidence="1">
    <location>
        <begin position="53"/>
        <end position="74"/>
    </location>
</feature>
<keyword evidence="1" id="KW-1133">Transmembrane helix</keyword>
<reference evidence="2 3" key="1">
    <citation type="submission" date="2020-08" db="EMBL/GenBank/DDBJ databases">
        <title>Genomic Encyclopedia of Type Strains, Phase III (KMG-III): the genomes of soil and plant-associated and newly described type strains.</title>
        <authorList>
            <person name="Whitman W."/>
        </authorList>
    </citation>
    <scope>NUCLEOTIDE SEQUENCE [LARGE SCALE GENOMIC DNA]</scope>
    <source>
        <strain evidence="2 3">CECT 5862</strain>
    </source>
</reference>
<proteinExistence type="predicted"/>
<dbReference type="EMBL" id="JACHXK010000003">
    <property type="protein sequence ID" value="MBB3109831.1"/>
    <property type="molecule type" value="Genomic_DNA"/>
</dbReference>
<dbReference type="Proteomes" id="UP000570361">
    <property type="component" value="Unassembled WGS sequence"/>
</dbReference>
<keyword evidence="1" id="KW-0472">Membrane</keyword>
<evidence type="ECO:0000313" key="2">
    <source>
        <dbReference type="EMBL" id="MBB3109831.1"/>
    </source>
</evidence>
<gene>
    <name evidence="2" type="ORF">FHS18_001894</name>
</gene>